<dbReference type="AlphaFoldDB" id="A0A4U1L5Q4"/>
<proteinExistence type="predicted"/>
<feature type="transmembrane region" description="Helical" evidence="1">
    <location>
        <begin position="57"/>
        <end position="74"/>
    </location>
</feature>
<keyword evidence="1" id="KW-1133">Transmembrane helix</keyword>
<sequence length="82" mass="8952">MSAFFASGHAADLILAILAAEALLLRRRGWPVIRILTRLGPGALMIVALRLALTEAAWPWIAVALALSFPLHLADLRDEPER</sequence>
<comment type="caution">
    <text evidence="2">The sequence shown here is derived from an EMBL/GenBank/DDBJ whole genome shotgun (WGS) entry which is preliminary data.</text>
</comment>
<dbReference type="Proteomes" id="UP000309138">
    <property type="component" value="Unassembled WGS sequence"/>
</dbReference>
<name>A0A4U1L5Q4_9SPHN</name>
<dbReference type="OrthoDB" id="7206724at2"/>
<evidence type="ECO:0000313" key="2">
    <source>
        <dbReference type="EMBL" id="TKD52269.1"/>
    </source>
</evidence>
<feature type="transmembrane region" description="Helical" evidence="1">
    <location>
        <begin position="6"/>
        <end position="25"/>
    </location>
</feature>
<evidence type="ECO:0000313" key="3">
    <source>
        <dbReference type="Proteomes" id="UP000309138"/>
    </source>
</evidence>
<protein>
    <submittedName>
        <fullName evidence="2">Uncharacterized protein</fullName>
    </submittedName>
</protein>
<keyword evidence="1" id="KW-0812">Transmembrane</keyword>
<accession>A0A4U1L5Q4</accession>
<organism evidence="2 3">
    <name type="scientific">Sphingomonas baiyangensis</name>
    <dbReference type="NCBI Taxonomy" id="2572576"/>
    <lineage>
        <taxon>Bacteria</taxon>
        <taxon>Pseudomonadati</taxon>
        <taxon>Pseudomonadota</taxon>
        <taxon>Alphaproteobacteria</taxon>
        <taxon>Sphingomonadales</taxon>
        <taxon>Sphingomonadaceae</taxon>
        <taxon>Sphingomonas</taxon>
    </lineage>
</organism>
<keyword evidence="1" id="KW-0472">Membrane</keyword>
<reference evidence="2 3" key="1">
    <citation type="submission" date="2019-04" db="EMBL/GenBank/DDBJ databases">
        <authorList>
            <person name="Yang Y."/>
            <person name="Wei D."/>
        </authorList>
    </citation>
    <scope>NUCLEOTIDE SEQUENCE [LARGE SCALE GENOMIC DNA]</scope>
    <source>
        <strain evidence="2 3">L-1-4w-11</strain>
    </source>
</reference>
<gene>
    <name evidence="2" type="ORF">FBR43_12025</name>
</gene>
<dbReference type="EMBL" id="SWKR01000002">
    <property type="protein sequence ID" value="TKD52269.1"/>
    <property type="molecule type" value="Genomic_DNA"/>
</dbReference>
<keyword evidence="3" id="KW-1185">Reference proteome</keyword>
<evidence type="ECO:0000256" key="1">
    <source>
        <dbReference type="SAM" id="Phobius"/>
    </source>
</evidence>